<dbReference type="Proteomes" id="UP000682877">
    <property type="component" value="Chromosome 5"/>
</dbReference>
<dbReference type="AlphaFoldDB" id="A0A8S2AGD7"/>
<proteinExistence type="predicted"/>
<sequence>MLLPAVVSTLYKAVKQNGEVTYVHSVLHCWNGKGSSYCGIEQVLTSG</sequence>
<evidence type="ECO:0000313" key="2">
    <source>
        <dbReference type="Proteomes" id="UP000682877"/>
    </source>
</evidence>
<keyword evidence="2" id="KW-1185">Reference proteome</keyword>
<dbReference type="EMBL" id="LR999455">
    <property type="protein sequence ID" value="CAE6075999.1"/>
    <property type="molecule type" value="Genomic_DNA"/>
</dbReference>
<reference evidence="1" key="1">
    <citation type="submission" date="2021-01" db="EMBL/GenBank/DDBJ databases">
        <authorList>
            <person name="Bezrukov I."/>
        </authorList>
    </citation>
    <scope>NUCLEOTIDE SEQUENCE</scope>
</reference>
<gene>
    <name evidence="1" type="ORF">AARE701A_LOCUS13217</name>
</gene>
<name>A0A8S2AGD7_ARAAE</name>
<accession>A0A8S2AGD7</accession>
<evidence type="ECO:0000313" key="1">
    <source>
        <dbReference type="EMBL" id="CAE6075999.1"/>
    </source>
</evidence>
<organism evidence="1 2">
    <name type="scientific">Arabidopsis arenosa</name>
    <name type="common">Sand rock-cress</name>
    <name type="synonym">Cardaminopsis arenosa</name>
    <dbReference type="NCBI Taxonomy" id="38785"/>
    <lineage>
        <taxon>Eukaryota</taxon>
        <taxon>Viridiplantae</taxon>
        <taxon>Streptophyta</taxon>
        <taxon>Embryophyta</taxon>
        <taxon>Tracheophyta</taxon>
        <taxon>Spermatophyta</taxon>
        <taxon>Magnoliopsida</taxon>
        <taxon>eudicotyledons</taxon>
        <taxon>Gunneridae</taxon>
        <taxon>Pentapetalae</taxon>
        <taxon>rosids</taxon>
        <taxon>malvids</taxon>
        <taxon>Brassicales</taxon>
        <taxon>Brassicaceae</taxon>
        <taxon>Camelineae</taxon>
        <taxon>Arabidopsis</taxon>
    </lineage>
</organism>
<protein>
    <submittedName>
        <fullName evidence="1">Uncharacterized protein</fullName>
    </submittedName>
</protein>